<protein>
    <recommendedName>
        <fullName evidence="6">Peptidase S1 domain-containing protein</fullName>
    </recommendedName>
</protein>
<dbReference type="GO" id="GO:0004252">
    <property type="term" value="F:serine-type endopeptidase activity"/>
    <property type="evidence" value="ECO:0007669"/>
    <property type="project" value="InterPro"/>
</dbReference>
<dbReference type="InterPro" id="IPR001314">
    <property type="entry name" value="Peptidase_S1A"/>
</dbReference>
<feature type="signal peptide" evidence="5">
    <location>
        <begin position="1"/>
        <end position="17"/>
    </location>
</feature>
<sequence>MLNVVLALSCCSLGVWTLQARSGGYPKFPAETCGIRAVPWYPQREPRVVGGQEPPYGAVPWQVQLRRGKEHQCGGALLSSRLVLTVAHCWADGLVAVVGVHSFPETSSQEQIVRVERAVPHPDFRKYGPYSNDIALLLLSEPGLQLGPYARPACLSARSPPSGTWCEVSGWGARDPAEPDKLSSTLRSAAVPLLSLETCRRDGVYGGRQQPILDSMVCAGRLSGGVDACGGDSGGPLVCERDGRMELTGLVSWGDGCAKRDRPGVYTRVANYLSWIQQVARHFGIDYH</sequence>
<keyword evidence="4" id="KW-1015">Disulfide bond</keyword>
<dbReference type="Gene3D" id="2.40.10.10">
    <property type="entry name" value="Trypsin-like serine proteases"/>
    <property type="match status" value="1"/>
</dbReference>
<evidence type="ECO:0000256" key="1">
    <source>
        <dbReference type="ARBA" id="ARBA00022670"/>
    </source>
</evidence>
<dbReference type="Proteomes" id="UP000801492">
    <property type="component" value="Unassembled WGS sequence"/>
</dbReference>
<dbReference type="PRINTS" id="PR00722">
    <property type="entry name" value="CHYMOTRYPSIN"/>
</dbReference>
<dbReference type="FunFam" id="2.40.10.10:FF:000003">
    <property type="entry name" value="Transmembrane serine protease 3"/>
    <property type="match status" value="1"/>
</dbReference>
<name>A0A8K0GE15_IGNLU</name>
<dbReference type="InterPro" id="IPR043504">
    <property type="entry name" value="Peptidase_S1_PA_chymotrypsin"/>
</dbReference>
<dbReference type="SMART" id="SM00020">
    <property type="entry name" value="Tryp_SPc"/>
    <property type="match status" value="1"/>
</dbReference>
<gene>
    <name evidence="7" type="ORF">ILUMI_09985</name>
</gene>
<evidence type="ECO:0000256" key="3">
    <source>
        <dbReference type="ARBA" id="ARBA00022825"/>
    </source>
</evidence>
<dbReference type="Pfam" id="PF00089">
    <property type="entry name" value="Trypsin"/>
    <property type="match status" value="1"/>
</dbReference>
<dbReference type="PROSITE" id="PS50240">
    <property type="entry name" value="TRYPSIN_DOM"/>
    <property type="match status" value="1"/>
</dbReference>
<accession>A0A8K0GE15</accession>
<dbReference type="PROSITE" id="PS00135">
    <property type="entry name" value="TRYPSIN_SER"/>
    <property type="match status" value="1"/>
</dbReference>
<dbReference type="PANTHER" id="PTHR24252">
    <property type="entry name" value="ACROSIN-RELATED"/>
    <property type="match status" value="1"/>
</dbReference>
<evidence type="ECO:0000313" key="7">
    <source>
        <dbReference type="EMBL" id="KAF2896189.1"/>
    </source>
</evidence>
<dbReference type="GO" id="GO:0006508">
    <property type="term" value="P:proteolysis"/>
    <property type="evidence" value="ECO:0007669"/>
    <property type="project" value="UniProtKB-KW"/>
</dbReference>
<keyword evidence="1" id="KW-0645">Protease</keyword>
<dbReference type="InterPro" id="IPR001254">
    <property type="entry name" value="Trypsin_dom"/>
</dbReference>
<reference evidence="7" key="1">
    <citation type="submission" date="2019-08" db="EMBL/GenBank/DDBJ databases">
        <title>The genome of the North American firefly Photinus pyralis.</title>
        <authorList>
            <consortium name="Photinus pyralis genome working group"/>
            <person name="Fallon T.R."/>
            <person name="Sander Lower S.E."/>
            <person name="Weng J.-K."/>
        </authorList>
    </citation>
    <scope>NUCLEOTIDE SEQUENCE</scope>
    <source>
        <strain evidence="7">TRF0915ILg1</strain>
        <tissue evidence="7">Whole body</tissue>
    </source>
</reference>
<proteinExistence type="predicted"/>
<evidence type="ECO:0000256" key="5">
    <source>
        <dbReference type="SAM" id="SignalP"/>
    </source>
</evidence>
<evidence type="ECO:0000256" key="4">
    <source>
        <dbReference type="ARBA" id="ARBA00023157"/>
    </source>
</evidence>
<feature type="chain" id="PRO_5035425389" description="Peptidase S1 domain-containing protein" evidence="5">
    <location>
        <begin position="18"/>
        <end position="288"/>
    </location>
</feature>
<dbReference type="CDD" id="cd00190">
    <property type="entry name" value="Tryp_SPc"/>
    <property type="match status" value="1"/>
</dbReference>
<dbReference type="EMBL" id="VTPC01005304">
    <property type="protein sequence ID" value="KAF2896189.1"/>
    <property type="molecule type" value="Genomic_DNA"/>
</dbReference>
<dbReference type="InterPro" id="IPR033116">
    <property type="entry name" value="TRYPSIN_SER"/>
</dbReference>
<evidence type="ECO:0000313" key="8">
    <source>
        <dbReference type="Proteomes" id="UP000801492"/>
    </source>
</evidence>
<keyword evidence="3" id="KW-0720">Serine protease</keyword>
<feature type="domain" description="Peptidase S1" evidence="6">
    <location>
        <begin position="48"/>
        <end position="281"/>
    </location>
</feature>
<dbReference type="AlphaFoldDB" id="A0A8K0GE15"/>
<organism evidence="7 8">
    <name type="scientific">Ignelater luminosus</name>
    <name type="common">Cucubano</name>
    <name type="synonym">Pyrophorus luminosus</name>
    <dbReference type="NCBI Taxonomy" id="2038154"/>
    <lineage>
        <taxon>Eukaryota</taxon>
        <taxon>Metazoa</taxon>
        <taxon>Ecdysozoa</taxon>
        <taxon>Arthropoda</taxon>
        <taxon>Hexapoda</taxon>
        <taxon>Insecta</taxon>
        <taxon>Pterygota</taxon>
        <taxon>Neoptera</taxon>
        <taxon>Endopterygota</taxon>
        <taxon>Coleoptera</taxon>
        <taxon>Polyphaga</taxon>
        <taxon>Elateriformia</taxon>
        <taxon>Elateroidea</taxon>
        <taxon>Elateridae</taxon>
        <taxon>Agrypninae</taxon>
        <taxon>Pyrophorini</taxon>
        <taxon>Ignelater</taxon>
    </lineage>
</organism>
<dbReference type="OrthoDB" id="5979691at2759"/>
<evidence type="ECO:0000259" key="6">
    <source>
        <dbReference type="PROSITE" id="PS50240"/>
    </source>
</evidence>
<keyword evidence="5" id="KW-0732">Signal</keyword>
<dbReference type="PANTHER" id="PTHR24252:SF10">
    <property type="entry name" value="SERINE PROTEASE 56"/>
    <property type="match status" value="1"/>
</dbReference>
<dbReference type="InterPro" id="IPR009003">
    <property type="entry name" value="Peptidase_S1_PA"/>
</dbReference>
<evidence type="ECO:0000256" key="2">
    <source>
        <dbReference type="ARBA" id="ARBA00022801"/>
    </source>
</evidence>
<comment type="caution">
    <text evidence="7">The sequence shown here is derived from an EMBL/GenBank/DDBJ whole genome shotgun (WGS) entry which is preliminary data.</text>
</comment>
<keyword evidence="8" id="KW-1185">Reference proteome</keyword>
<dbReference type="SUPFAM" id="SSF50494">
    <property type="entry name" value="Trypsin-like serine proteases"/>
    <property type="match status" value="1"/>
</dbReference>
<keyword evidence="2" id="KW-0378">Hydrolase</keyword>